<evidence type="ECO:0000313" key="1">
    <source>
        <dbReference type="EMBL" id="KAK7946808.1"/>
    </source>
</evidence>
<gene>
    <name evidence="1" type="ORF">PG986_011129</name>
</gene>
<name>A0ABR1Q5I9_9PEZI</name>
<dbReference type="GeneID" id="92080413"/>
<dbReference type="RefSeq" id="XP_066696842.1">
    <property type="nucleotide sequence ID" value="XM_066847351.1"/>
</dbReference>
<organism evidence="1 2">
    <name type="scientific">Apiospora aurea</name>
    <dbReference type="NCBI Taxonomy" id="335848"/>
    <lineage>
        <taxon>Eukaryota</taxon>
        <taxon>Fungi</taxon>
        <taxon>Dikarya</taxon>
        <taxon>Ascomycota</taxon>
        <taxon>Pezizomycotina</taxon>
        <taxon>Sordariomycetes</taxon>
        <taxon>Xylariomycetidae</taxon>
        <taxon>Amphisphaeriales</taxon>
        <taxon>Apiosporaceae</taxon>
        <taxon>Apiospora</taxon>
    </lineage>
</organism>
<comment type="caution">
    <text evidence="1">The sequence shown here is derived from an EMBL/GenBank/DDBJ whole genome shotgun (WGS) entry which is preliminary data.</text>
</comment>
<accession>A0ABR1Q5I9</accession>
<protein>
    <submittedName>
        <fullName evidence="1">Uncharacterized protein</fullName>
    </submittedName>
</protein>
<evidence type="ECO:0000313" key="2">
    <source>
        <dbReference type="Proteomes" id="UP001391051"/>
    </source>
</evidence>
<dbReference type="Proteomes" id="UP001391051">
    <property type="component" value="Unassembled WGS sequence"/>
</dbReference>
<dbReference type="EMBL" id="JAQQWE010000007">
    <property type="protein sequence ID" value="KAK7946808.1"/>
    <property type="molecule type" value="Genomic_DNA"/>
</dbReference>
<sequence length="118" mass="13326">MPTFLDPLPEWIHRYLASFRPNNHPPLASDLKLGMCKVDSCHIDIVEGLVLGGPPYASIMAWKGSPTPRPNPRALRRSSPRWRPWEEFHEEQAAIEFVFSAVRHLVADVDCRGPTSSP</sequence>
<reference evidence="1 2" key="1">
    <citation type="submission" date="2023-01" db="EMBL/GenBank/DDBJ databases">
        <title>Analysis of 21 Apiospora genomes using comparative genomics revels a genus with tremendous synthesis potential of carbohydrate active enzymes and secondary metabolites.</title>
        <authorList>
            <person name="Sorensen T."/>
        </authorList>
    </citation>
    <scope>NUCLEOTIDE SEQUENCE [LARGE SCALE GENOMIC DNA]</scope>
    <source>
        <strain evidence="1 2">CBS 24483</strain>
    </source>
</reference>
<proteinExistence type="predicted"/>
<keyword evidence="2" id="KW-1185">Reference proteome</keyword>